<dbReference type="InterPro" id="IPR012334">
    <property type="entry name" value="Pectin_lyas_fold"/>
</dbReference>
<reference evidence="3 4" key="1">
    <citation type="submission" date="2017-07" db="EMBL/GenBank/DDBJ databases">
        <authorList>
            <person name="Sun Z.S."/>
            <person name="Albrecht U."/>
            <person name="Echele G."/>
            <person name="Lee C.C."/>
        </authorList>
    </citation>
    <scope>NUCLEOTIDE SEQUENCE [LARGE SCALE GENOMIC DNA]</scope>
    <source>
        <strain evidence="4">type strain: KCTC 22618</strain>
    </source>
</reference>
<evidence type="ECO:0000256" key="1">
    <source>
        <dbReference type="ARBA" id="ARBA00022729"/>
    </source>
</evidence>
<accession>A0A238U8R1</accession>
<dbReference type="CDD" id="cd00063">
    <property type="entry name" value="FN3"/>
    <property type="match status" value="1"/>
</dbReference>
<dbReference type="SUPFAM" id="SSF50370">
    <property type="entry name" value="Ricin B-like lectins"/>
    <property type="match status" value="1"/>
</dbReference>
<dbReference type="InterPro" id="IPR003961">
    <property type="entry name" value="FN3_dom"/>
</dbReference>
<evidence type="ECO:0000313" key="4">
    <source>
        <dbReference type="Proteomes" id="UP000215214"/>
    </source>
</evidence>
<dbReference type="InterPro" id="IPR011050">
    <property type="entry name" value="Pectin_lyase_fold/virulence"/>
</dbReference>
<protein>
    <recommendedName>
        <fullName evidence="2">Fibronectin type-III domain-containing protein</fullName>
    </recommendedName>
</protein>
<dbReference type="Gene3D" id="2.160.20.10">
    <property type="entry name" value="Single-stranded right-handed beta-helix, Pectin lyase-like"/>
    <property type="match status" value="1"/>
</dbReference>
<dbReference type="RefSeq" id="WP_157730165.1">
    <property type="nucleotide sequence ID" value="NZ_LT899436.1"/>
</dbReference>
<feature type="domain" description="Fibronectin type-III" evidence="2">
    <location>
        <begin position="394"/>
        <end position="488"/>
    </location>
</feature>
<dbReference type="InterPro" id="IPR036116">
    <property type="entry name" value="FN3_sf"/>
</dbReference>
<dbReference type="SUPFAM" id="SSF49265">
    <property type="entry name" value="Fibronectin type III"/>
    <property type="match status" value="1"/>
</dbReference>
<dbReference type="KEGG" id="tje:TJEJU_1865"/>
<keyword evidence="4" id="KW-1185">Reference proteome</keyword>
<dbReference type="InterPro" id="IPR026444">
    <property type="entry name" value="Secre_tail"/>
</dbReference>
<organism evidence="3 4">
    <name type="scientific">Tenacibaculum jejuense</name>
    <dbReference type="NCBI Taxonomy" id="584609"/>
    <lineage>
        <taxon>Bacteria</taxon>
        <taxon>Pseudomonadati</taxon>
        <taxon>Bacteroidota</taxon>
        <taxon>Flavobacteriia</taxon>
        <taxon>Flavobacteriales</taxon>
        <taxon>Flavobacteriaceae</taxon>
        <taxon>Tenacibaculum</taxon>
    </lineage>
</organism>
<dbReference type="OrthoDB" id="862563at2"/>
<dbReference type="EMBL" id="LT899436">
    <property type="protein sequence ID" value="SNR15571.1"/>
    <property type="molecule type" value="Genomic_DNA"/>
</dbReference>
<dbReference type="Gene3D" id="2.80.10.50">
    <property type="match status" value="1"/>
</dbReference>
<dbReference type="PROSITE" id="PS50853">
    <property type="entry name" value="FN3"/>
    <property type="match status" value="1"/>
</dbReference>
<keyword evidence="1" id="KW-0732">Signal</keyword>
<proteinExistence type="predicted"/>
<gene>
    <name evidence="3" type="ORF">TJEJU_1865</name>
</gene>
<dbReference type="AlphaFoldDB" id="A0A238U8R1"/>
<dbReference type="CDD" id="cd00161">
    <property type="entry name" value="beta-trefoil_Ricin-like"/>
    <property type="match status" value="1"/>
</dbReference>
<evidence type="ECO:0000259" key="2">
    <source>
        <dbReference type="PROSITE" id="PS50853"/>
    </source>
</evidence>
<dbReference type="Proteomes" id="UP000215214">
    <property type="component" value="Chromosome TJEJU"/>
</dbReference>
<dbReference type="Pfam" id="PF18962">
    <property type="entry name" value="Por_Secre_tail"/>
    <property type="match status" value="1"/>
</dbReference>
<evidence type="ECO:0000313" key="3">
    <source>
        <dbReference type="EMBL" id="SNR15571.1"/>
    </source>
</evidence>
<dbReference type="SUPFAM" id="SSF51126">
    <property type="entry name" value="Pectin lyase-like"/>
    <property type="match status" value="1"/>
</dbReference>
<name>A0A238U8R1_9FLAO</name>
<dbReference type="InterPro" id="IPR013783">
    <property type="entry name" value="Ig-like_fold"/>
</dbReference>
<dbReference type="NCBIfam" id="TIGR04183">
    <property type="entry name" value="Por_Secre_tail"/>
    <property type="match status" value="1"/>
</dbReference>
<dbReference type="InterPro" id="IPR035992">
    <property type="entry name" value="Ricin_B-like_lectins"/>
</dbReference>
<dbReference type="Gene3D" id="2.60.40.10">
    <property type="entry name" value="Immunoglobulins"/>
    <property type="match status" value="1"/>
</dbReference>
<sequence>MEKKQNKGGILIILLLFIININAQLSLGDSGVRFDNSKNDAKYPFMKEWQKAGVQGGIPKRNTLPIKLIVAPTNSKGIQEAINSVNTEGELSVVLLKKGSYTIDRSLNIKSNIILRGETKDEVIFNVTIRAYENSKASALKFNDVRKSGLEDITFEYIPTKSTTIYDDRNKAENRFCGSDCFSNDPDGIKNMYVSFVEIDKRSKNCWIDNCVFKNSGTNPLKISGDYITCRNNFIDACFNKGGGGNGYYDIRGNYGLFVNESVRRIRHFAIQQKAKYNVVTNCNLEVDVNFHNGDEGYNLIENNKISSLQWRSWGAFASGGSKYGHKKPGSNNLIFNNKTRGRSNSERFSGDKVFVFDRYGEPRLLSYSPPKGKTFYPAILTENNTAICGRDVSLTGLAAISNTKTSITVEFDEISGVDFYELRAWKKGDFTGSINETKAISFKSGNSSPLTISDLDINTEYTLVLRGVCEVGKSTKISHINATTSDDYLADGVYYIQNPSGDIRINSPSGSLVNQSDTNGDSAKWMFTKVDTHYLIKNLRNNEYLEVPYKVCNIGDDPRNLNVNLATYSKVLDDHQRWKITKIGEDYFLRPLHCDKAVDRPKNKPILLLWSFDVNNKNQNWRIVSVEQSNRTKSNILKQDFQSDLKIEQDLAYISMNSLGDYLTIHLTKNTSSEITIFNLHGEKVYNNQFNENTIEIKIENLGKKGLYFVKIQQGGYIITKKIVLQ</sequence>